<keyword evidence="8" id="KW-1185">Reference proteome</keyword>
<evidence type="ECO:0000256" key="3">
    <source>
        <dbReference type="ARBA" id="ARBA00022801"/>
    </source>
</evidence>
<reference evidence="7 8" key="1">
    <citation type="submission" date="2023-08" db="EMBL/GenBank/DDBJ databases">
        <title>Black Yeasts Isolated from many extreme environments.</title>
        <authorList>
            <person name="Coleine C."/>
            <person name="Stajich J.E."/>
            <person name="Selbmann L."/>
        </authorList>
    </citation>
    <scope>NUCLEOTIDE SEQUENCE [LARGE SCALE GENOMIC DNA]</scope>
    <source>
        <strain evidence="7 8">CCFEE 6328</strain>
    </source>
</reference>
<evidence type="ECO:0000256" key="5">
    <source>
        <dbReference type="ARBA" id="ARBA00038063"/>
    </source>
</evidence>
<proteinExistence type="inferred from homology"/>
<dbReference type="EC" id="3.1.1.29" evidence="1"/>
<comment type="similarity">
    <text evidence="5">Belongs to the PTH family.</text>
</comment>
<sequence length="361" mass="39436">MAENGQAYEKEKNDAAPKTNRVHQTDRSQKFLCFVISFHSLIVRHVESYKDSFVNKRSNSSSLVYRESQHNFVEHHDEQDLHWPEAVDEYSLTTSAPHLDLNPQLLRKNVIQRRPVNPVISTAALPPTDESNEAPSSPIIPSPLRIRKPKTFTPVMAARSVRLLVASIGNPPPYHTTRHSAGHLLLKTLAANMGLPPLSKGKVLGSGSVSLGSDRGTPEYTLWQSAAVMNVSGAPTLKAWKQFTNLHPASADVVTALVVLHDELESPIGTIKLRRGETSAKGHNGIKSIQSSLKSAGLLPAMGERFIKIGIGIGRPQSRETNDVSAWVLGQVTQMEKGKIEAAADSVIAVLRSEISRLENA</sequence>
<feature type="region of interest" description="Disordered" evidence="6">
    <location>
        <begin position="121"/>
        <end position="142"/>
    </location>
</feature>
<dbReference type="PANTHER" id="PTHR17224:SF1">
    <property type="entry name" value="PEPTIDYL-TRNA HYDROLASE"/>
    <property type="match status" value="1"/>
</dbReference>
<organism evidence="7 8">
    <name type="scientific">Exophiala sideris</name>
    <dbReference type="NCBI Taxonomy" id="1016849"/>
    <lineage>
        <taxon>Eukaryota</taxon>
        <taxon>Fungi</taxon>
        <taxon>Dikarya</taxon>
        <taxon>Ascomycota</taxon>
        <taxon>Pezizomycotina</taxon>
        <taxon>Eurotiomycetes</taxon>
        <taxon>Chaetothyriomycetidae</taxon>
        <taxon>Chaetothyriales</taxon>
        <taxon>Herpotrichiellaceae</taxon>
        <taxon>Exophiala</taxon>
    </lineage>
</organism>
<evidence type="ECO:0000313" key="8">
    <source>
        <dbReference type="Proteomes" id="UP001345691"/>
    </source>
</evidence>
<dbReference type="Proteomes" id="UP001345691">
    <property type="component" value="Unassembled WGS sequence"/>
</dbReference>
<dbReference type="Gene3D" id="3.40.50.1470">
    <property type="entry name" value="Peptidyl-tRNA hydrolase"/>
    <property type="match status" value="1"/>
</dbReference>
<dbReference type="InterPro" id="IPR036416">
    <property type="entry name" value="Pept_tRNA_hydro_sf"/>
</dbReference>
<dbReference type="SUPFAM" id="SSF53178">
    <property type="entry name" value="Peptidyl-tRNA hydrolase-like"/>
    <property type="match status" value="1"/>
</dbReference>
<keyword evidence="4" id="KW-0694">RNA-binding</keyword>
<dbReference type="PANTHER" id="PTHR17224">
    <property type="entry name" value="PEPTIDYL-TRNA HYDROLASE"/>
    <property type="match status" value="1"/>
</dbReference>
<feature type="region of interest" description="Disordered" evidence="6">
    <location>
        <begin position="1"/>
        <end position="22"/>
    </location>
</feature>
<evidence type="ECO:0000256" key="2">
    <source>
        <dbReference type="ARBA" id="ARBA00022555"/>
    </source>
</evidence>
<accession>A0ABR0IVR0</accession>
<gene>
    <name evidence="7" type="ORF">LTR69_011048</name>
</gene>
<evidence type="ECO:0000256" key="6">
    <source>
        <dbReference type="SAM" id="MobiDB-lite"/>
    </source>
</evidence>
<dbReference type="InterPro" id="IPR001328">
    <property type="entry name" value="Pept_tRNA_hydro"/>
</dbReference>
<evidence type="ECO:0000256" key="1">
    <source>
        <dbReference type="ARBA" id="ARBA00013260"/>
    </source>
</evidence>
<evidence type="ECO:0000313" key="7">
    <source>
        <dbReference type="EMBL" id="KAK5049263.1"/>
    </source>
</evidence>
<keyword evidence="3" id="KW-0378">Hydrolase</keyword>
<evidence type="ECO:0000256" key="4">
    <source>
        <dbReference type="ARBA" id="ARBA00022884"/>
    </source>
</evidence>
<dbReference type="EMBL" id="JAVRRF010000045">
    <property type="protein sequence ID" value="KAK5049263.1"/>
    <property type="molecule type" value="Genomic_DNA"/>
</dbReference>
<comment type="caution">
    <text evidence="7">The sequence shown here is derived from an EMBL/GenBank/DDBJ whole genome shotgun (WGS) entry which is preliminary data.</text>
</comment>
<keyword evidence="2" id="KW-0820">tRNA-binding</keyword>
<dbReference type="PROSITE" id="PS01196">
    <property type="entry name" value="PEPT_TRNA_HYDROL_2"/>
    <property type="match status" value="1"/>
</dbReference>
<dbReference type="InterPro" id="IPR018171">
    <property type="entry name" value="Pept_tRNA_hydro_CS"/>
</dbReference>
<protein>
    <recommendedName>
        <fullName evidence="1">peptidyl-tRNA hydrolase</fullName>
        <ecNumber evidence="1">3.1.1.29</ecNumber>
    </recommendedName>
</protein>
<name>A0ABR0IVR0_9EURO</name>
<dbReference type="Pfam" id="PF01195">
    <property type="entry name" value="Pept_tRNA_hydro"/>
    <property type="match status" value="1"/>
</dbReference>